<name>A0A2G5SW35_9PELO</name>
<dbReference type="Proteomes" id="UP000230233">
    <property type="component" value="Chromosome X"/>
</dbReference>
<evidence type="ECO:0000313" key="2">
    <source>
        <dbReference type="Proteomes" id="UP000230233"/>
    </source>
</evidence>
<dbReference type="EMBL" id="PDUG01000006">
    <property type="protein sequence ID" value="PIC19267.1"/>
    <property type="molecule type" value="Genomic_DNA"/>
</dbReference>
<reference evidence="2" key="1">
    <citation type="submission" date="2017-10" db="EMBL/GenBank/DDBJ databases">
        <title>Rapid genome shrinkage in a self-fertile nematode reveals novel sperm competition proteins.</title>
        <authorList>
            <person name="Yin D."/>
            <person name="Schwarz E.M."/>
            <person name="Thomas C.G."/>
            <person name="Felde R.L."/>
            <person name="Korf I.F."/>
            <person name="Cutter A.D."/>
            <person name="Schartner C.M."/>
            <person name="Ralston E.J."/>
            <person name="Meyer B.J."/>
            <person name="Haag E.S."/>
        </authorList>
    </citation>
    <scope>NUCLEOTIDE SEQUENCE [LARGE SCALE GENOMIC DNA]</scope>
    <source>
        <strain evidence="2">JU1422</strain>
    </source>
</reference>
<comment type="caution">
    <text evidence="1">The sequence shown here is derived from an EMBL/GenBank/DDBJ whole genome shotgun (WGS) entry which is preliminary data.</text>
</comment>
<dbReference type="AlphaFoldDB" id="A0A2G5SW35"/>
<gene>
    <name evidence="1" type="primary">Cnig_chr_X.g24877</name>
    <name evidence="1" type="ORF">B9Z55_024877</name>
</gene>
<evidence type="ECO:0000313" key="1">
    <source>
        <dbReference type="EMBL" id="PIC19267.1"/>
    </source>
</evidence>
<organism evidence="1 2">
    <name type="scientific">Caenorhabditis nigoni</name>
    <dbReference type="NCBI Taxonomy" id="1611254"/>
    <lineage>
        <taxon>Eukaryota</taxon>
        <taxon>Metazoa</taxon>
        <taxon>Ecdysozoa</taxon>
        <taxon>Nematoda</taxon>
        <taxon>Chromadorea</taxon>
        <taxon>Rhabditida</taxon>
        <taxon>Rhabditina</taxon>
        <taxon>Rhabditomorpha</taxon>
        <taxon>Rhabditoidea</taxon>
        <taxon>Rhabditidae</taxon>
        <taxon>Peloderinae</taxon>
        <taxon>Caenorhabditis</taxon>
    </lineage>
</organism>
<protein>
    <submittedName>
        <fullName evidence="1">Uncharacterized protein</fullName>
    </submittedName>
</protein>
<keyword evidence="2" id="KW-1185">Reference proteome</keyword>
<sequence length="126" mass="13862">MRAARGSIVKRTYFRANVNAYNCRCCEINATTKSGNSSGGGSSNYHAAMSANQSQKSTAYPRIRSTRQLTNCFGQNKSNPSMDQMESADVSGAASGMTVNQFLMMPVEFHSQLMHLVTNFLYERLA</sequence>
<accession>A0A2G5SW35</accession>
<proteinExistence type="predicted"/>